<feature type="transmembrane region" description="Helical" evidence="2">
    <location>
        <begin position="36"/>
        <end position="58"/>
    </location>
</feature>
<reference evidence="4 5" key="1">
    <citation type="submission" date="2018-08" db="EMBL/GenBank/DDBJ databases">
        <title>Genomic Encyclopedia of Archaeal and Bacterial Type Strains, Phase II (KMG-II): from individual species to whole genera.</title>
        <authorList>
            <person name="Goeker M."/>
        </authorList>
    </citation>
    <scope>NUCLEOTIDE SEQUENCE [LARGE SCALE GENOMIC DNA]</scope>
    <source>
        <strain evidence="4 5">DSM 5002</strain>
    </source>
</reference>
<feature type="domain" description="SHOCT" evidence="3">
    <location>
        <begin position="199"/>
        <end position="226"/>
    </location>
</feature>
<accession>A0A397Q6E8</accession>
<feature type="compositionally biased region" description="Basic and acidic residues" evidence="1">
    <location>
        <begin position="200"/>
        <end position="211"/>
    </location>
</feature>
<proteinExistence type="predicted"/>
<dbReference type="InterPro" id="IPR008523">
    <property type="entry name" value="DUF805"/>
</dbReference>
<evidence type="ECO:0000313" key="5">
    <source>
        <dbReference type="Proteomes" id="UP000266273"/>
    </source>
</evidence>
<keyword evidence="2" id="KW-0812">Transmembrane</keyword>
<evidence type="ECO:0000256" key="2">
    <source>
        <dbReference type="SAM" id="Phobius"/>
    </source>
</evidence>
<keyword evidence="5" id="KW-1185">Reference proteome</keyword>
<name>A0A397Q6E8_9HYPH</name>
<dbReference type="Proteomes" id="UP000266273">
    <property type="component" value="Unassembled WGS sequence"/>
</dbReference>
<feature type="transmembrane region" description="Helical" evidence="2">
    <location>
        <begin position="133"/>
        <end position="153"/>
    </location>
</feature>
<dbReference type="Pfam" id="PF05656">
    <property type="entry name" value="DUF805"/>
    <property type="match status" value="1"/>
</dbReference>
<dbReference type="GO" id="GO:0005886">
    <property type="term" value="C:plasma membrane"/>
    <property type="evidence" value="ECO:0007669"/>
    <property type="project" value="TreeGrafter"/>
</dbReference>
<evidence type="ECO:0000313" key="4">
    <source>
        <dbReference type="EMBL" id="RIA56618.1"/>
    </source>
</evidence>
<dbReference type="PANTHER" id="PTHR34980">
    <property type="entry name" value="INNER MEMBRANE PROTEIN-RELATED-RELATED"/>
    <property type="match status" value="1"/>
</dbReference>
<keyword evidence="2" id="KW-0472">Membrane</keyword>
<feature type="transmembrane region" description="Helical" evidence="2">
    <location>
        <begin position="103"/>
        <end position="121"/>
    </location>
</feature>
<evidence type="ECO:0000259" key="3">
    <source>
        <dbReference type="Pfam" id="PF09851"/>
    </source>
</evidence>
<dbReference type="InterPro" id="IPR018649">
    <property type="entry name" value="SHOCT"/>
</dbReference>
<dbReference type="PANTHER" id="PTHR34980:SF3">
    <property type="entry name" value="BLR8105 PROTEIN"/>
    <property type="match status" value="1"/>
</dbReference>
<gene>
    <name evidence="4" type="ORF">BXY53_1724</name>
</gene>
<comment type="caution">
    <text evidence="4">The sequence shown here is derived from an EMBL/GenBank/DDBJ whole genome shotgun (WGS) entry which is preliminary data.</text>
</comment>
<feature type="transmembrane region" description="Helical" evidence="2">
    <location>
        <begin position="70"/>
        <end position="91"/>
    </location>
</feature>
<evidence type="ECO:0000256" key="1">
    <source>
        <dbReference type="SAM" id="MobiDB-lite"/>
    </source>
</evidence>
<keyword evidence="2" id="KW-1133">Transmembrane helix</keyword>
<dbReference type="EMBL" id="QXDF01000001">
    <property type="protein sequence ID" value="RIA56618.1"/>
    <property type="molecule type" value="Genomic_DNA"/>
</dbReference>
<dbReference type="AlphaFoldDB" id="A0A397Q6E8"/>
<protein>
    <submittedName>
        <fullName evidence="4">Uncharacterized membrane protein YhaH (DUF805 family)</fullName>
    </submittedName>
</protein>
<sequence length="228" mass="24214">MPSDWRLGCRLQESEGEVTSANWLFTFHGRIGRGRWWMAFLVQLIVVVVGGFFAGLVTPTGPGGGPPADGANIPAVMIMVAAFAVATWISLATSVKRLHDLGVSGWWIVPLYLVSTAGSAISNAAPQSGGLEGMVLTLLGLVLTFGPIIYLGAVPGQAGDNRFGPDPRVEGRSADMSVSQDDAAPSAGGQGGRVESFSDAFRELHRQRDEGEISQDEFDRKKKQMLGI</sequence>
<dbReference type="Pfam" id="PF09851">
    <property type="entry name" value="SHOCT"/>
    <property type="match status" value="1"/>
</dbReference>
<feature type="region of interest" description="Disordered" evidence="1">
    <location>
        <begin position="160"/>
        <end position="228"/>
    </location>
</feature>
<feature type="compositionally biased region" description="Basic and acidic residues" evidence="1">
    <location>
        <begin position="163"/>
        <end position="173"/>
    </location>
</feature>
<organism evidence="4 5">
    <name type="scientific">Dichotomicrobium thermohalophilum</name>
    <dbReference type="NCBI Taxonomy" id="933063"/>
    <lineage>
        <taxon>Bacteria</taxon>
        <taxon>Pseudomonadati</taxon>
        <taxon>Pseudomonadota</taxon>
        <taxon>Alphaproteobacteria</taxon>
        <taxon>Hyphomicrobiales</taxon>
        <taxon>Hyphomicrobiaceae</taxon>
        <taxon>Dichotomicrobium</taxon>
    </lineage>
</organism>